<evidence type="ECO:0000313" key="6">
    <source>
        <dbReference type="Proteomes" id="UP001143330"/>
    </source>
</evidence>
<dbReference type="PANTHER" id="PTHR42659:SF2">
    <property type="entry name" value="XANTHINE DEHYDROGENASE SUBUNIT C-RELATED"/>
    <property type="match status" value="1"/>
</dbReference>
<evidence type="ECO:0000259" key="4">
    <source>
        <dbReference type="PROSITE" id="PS51387"/>
    </source>
</evidence>
<dbReference type="SUPFAM" id="SSF55447">
    <property type="entry name" value="CO dehydrogenase flavoprotein C-terminal domain-like"/>
    <property type="match status" value="1"/>
</dbReference>
<reference evidence="5" key="2">
    <citation type="submission" date="2023-01" db="EMBL/GenBank/DDBJ databases">
        <authorList>
            <person name="Sun Q."/>
            <person name="Evtushenko L."/>
        </authorList>
    </citation>
    <scope>NUCLEOTIDE SEQUENCE</scope>
    <source>
        <strain evidence="5">VKM B-2789</strain>
    </source>
</reference>
<dbReference type="FunFam" id="3.30.465.10:FF:000017">
    <property type="entry name" value="Xanthine dehydrogenase, FAD binding subunit"/>
    <property type="match status" value="1"/>
</dbReference>
<dbReference type="Pfam" id="PF00941">
    <property type="entry name" value="FAD_binding_5"/>
    <property type="match status" value="1"/>
</dbReference>
<dbReference type="InterPro" id="IPR016169">
    <property type="entry name" value="FAD-bd_PCMH_sub2"/>
</dbReference>
<dbReference type="InterPro" id="IPR005107">
    <property type="entry name" value="CO_DH_flav_C"/>
</dbReference>
<dbReference type="Gene3D" id="3.30.43.10">
    <property type="entry name" value="Uridine Diphospho-n-acetylenolpyruvylglucosamine Reductase, domain 2"/>
    <property type="match status" value="1"/>
</dbReference>
<dbReference type="InterPro" id="IPR051312">
    <property type="entry name" value="Diverse_Substr_Oxidored"/>
</dbReference>
<keyword evidence="3" id="KW-0560">Oxidoreductase</keyword>
<dbReference type="InterPro" id="IPR002346">
    <property type="entry name" value="Mopterin_DH_FAD-bd"/>
</dbReference>
<dbReference type="SUPFAM" id="SSF56176">
    <property type="entry name" value="FAD-binding/transporter-associated domain-like"/>
    <property type="match status" value="1"/>
</dbReference>
<dbReference type="RefSeq" id="WP_213359726.1">
    <property type="nucleotide sequence ID" value="NZ_BSFM01000017.1"/>
</dbReference>
<keyword evidence="2" id="KW-0274">FAD</keyword>
<dbReference type="Proteomes" id="UP001143330">
    <property type="component" value="Unassembled WGS sequence"/>
</dbReference>
<dbReference type="Gene3D" id="3.30.390.50">
    <property type="entry name" value="CO dehydrogenase flavoprotein, C-terminal domain"/>
    <property type="match status" value="1"/>
</dbReference>
<dbReference type="Gene3D" id="3.30.465.10">
    <property type="match status" value="1"/>
</dbReference>
<dbReference type="GO" id="GO:0071949">
    <property type="term" value="F:FAD binding"/>
    <property type="evidence" value="ECO:0007669"/>
    <property type="project" value="InterPro"/>
</dbReference>
<proteinExistence type="predicted"/>
<dbReference type="Pfam" id="PF03450">
    <property type="entry name" value="CO_deh_flav_C"/>
    <property type="match status" value="1"/>
</dbReference>
<dbReference type="AlphaFoldDB" id="A0A9W6JXW5"/>
<dbReference type="EMBL" id="BSFM01000017">
    <property type="protein sequence ID" value="GLK85890.1"/>
    <property type="molecule type" value="Genomic_DNA"/>
</dbReference>
<name>A0A9W6JXW5_9HYPH</name>
<reference evidence="5" key="1">
    <citation type="journal article" date="2014" name="Int. J. Syst. Evol. Microbiol.">
        <title>Complete genome sequence of Corynebacterium casei LMG S-19264T (=DSM 44701T), isolated from a smear-ripened cheese.</title>
        <authorList>
            <consortium name="US DOE Joint Genome Institute (JGI-PGF)"/>
            <person name="Walter F."/>
            <person name="Albersmeier A."/>
            <person name="Kalinowski J."/>
            <person name="Ruckert C."/>
        </authorList>
    </citation>
    <scope>NUCLEOTIDE SEQUENCE</scope>
    <source>
        <strain evidence="5">VKM B-2789</strain>
    </source>
</reference>
<dbReference type="PANTHER" id="PTHR42659">
    <property type="entry name" value="XANTHINE DEHYDROGENASE SUBUNIT C-RELATED"/>
    <property type="match status" value="1"/>
</dbReference>
<dbReference type="PROSITE" id="PS51387">
    <property type="entry name" value="FAD_PCMH"/>
    <property type="match status" value="1"/>
</dbReference>
<sequence length="290" mass="30815">MKARAFDYIRPATVAEALAAFAEAEGDASYIAGGQSLIPALALRLQAPARLIDIGHIAALRGIAVEDGWLRLGALTRHVEAHDHPLIAVHAPLLALAAPYVAHPAIRNRGTLGGSVALADPASEFPAMMLAMAAEIEIVGAEGTRRVPADAFFQDLYQTALEPGELLAALHIPVARPEQRCAFDEIARRRGDYALVGCGIRLTMPRDRVEEAHIAFLAVGPTPMRAPAAEAALIGARLDAEAIRRAQAALARDLDPPEDGEVPPAMRLHLARVLLGRLLGRLQDQIAEAA</sequence>
<evidence type="ECO:0000256" key="2">
    <source>
        <dbReference type="ARBA" id="ARBA00022827"/>
    </source>
</evidence>
<dbReference type="SMART" id="SM01092">
    <property type="entry name" value="CO_deh_flav_C"/>
    <property type="match status" value="1"/>
</dbReference>
<accession>A0A9W6JXW5</accession>
<dbReference type="InterPro" id="IPR016166">
    <property type="entry name" value="FAD-bd_PCMH"/>
</dbReference>
<dbReference type="InterPro" id="IPR036318">
    <property type="entry name" value="FAD-bd_PCMH-like_sf"/>
</dbReference>
<evidence type="ECO:0000313" key="5">
    <source>
        <dbReference type="EMBL" id="GLK85890.1"/>
    </source>
</evidence>
<protein>
    <submittedName>
        <fullName evidence="5">Molybdopterin dehydrogenase</fullName>
    </submittedName>
</protein>
<gene>
    <name evidence="5" type="primary">cutM_1</name>
    <name evidence="5" type="ORF">GCM10017653_39600</name>
</gene>
<keyword evidence="6" id="KW-1185">Reference proteome</keyword>
<evidence type="ECO:0000256" key="1">
    <source>
        <dbReference type="ARBA" id="ARBA00022630"/>
    </source>
</evidence>
<keyword evidence="1" id="KW-0285">Flavoprotein</keyword>
<comment type="caution">
    <text evidence="5">The sequence shown here is derived from an EMBL/GenBank/DDBJ whole genome shotgun (WGS) entry which is preliminary data.</text>
</comment>
<feature type="domain" description="FAD-binding PCMH-type" evidence="4">
    <location>
        <begin position="1"/>
        <end position="177"/>
    </location>
</feature>
<dbReference type="GO" id="GO:0016491">
    <property type="term" value="F:oxidoreductase activity"/>
    <property type="evidence" value="ECO:0007669"/>
    <property type="project" value="UniProtKB-KW"/>
</dbReference>
<evidence type="ECO:0000256" key="3">
    <source>
        <dbReference type="ARBA" id="ARBA00023002"/>
    </source>
</evidence>
<dbReference type="InterPro" id="IPR036683">
    <property type="entry name" value="CO_DH_flav_C_dom_sf"/>
</dbReference>
<dbReference type="InterPro" id="IPR016167">
    <property type="entry name" value="FAD-bd_PCMH_sub1"/>
</dbReference>
<organism evidence="5 6">
    <name type="scientific">Ancylobacter defluvii</name>
    <dbReference type="NCBI Taxonomy" id="1282440"/>
    <lineage>
        <taxon>Bacteria</taxon>
        <taxon>Pseudomonadati</taxon>
        <taxon>Pseudomonadota</taxon>
        <taxon>Alphaproteobacteria</taxon>
        <taxon>Hyphomicrobiales</taxon>
        <taxon>Xanthobacteraceae</taxon>
        <taxon>Ancylobacter</taxon>
    </lineage>
</organism>